<dbReference type="EMBL" id="JARBHB010000013">
    <property type="protein sequence ID" value="KAJ8870243.1"/>
    <property type="molecule type" value="Genomic_DNA"/>
</dbReference>
<keyword evidence="2" id="KW-1185">Reference proteome</keyword>
<reference evidence="1 2" key="1">
    <citation type="submission" date="2023-02" db="EMBL/GenBank/DDBJ databases">
        <title>LHISI_Scaffold_Assembly.</title>
        <authorList>
            <person name="Stuart O.P."/>
            <person name="Cleave R."/>
            <person name="Magrath M.J.L."/>
            <person name="Mikheyev A.S."/>
        </authorList>
    </citation>
    <scope>NUCLEOTIDE SEQUENCE [LARGE SCALE GENOMIC DNA]</scope>
    <source>
        <strain evidence="1">Daus_M_001</strain>
        <tissue evidence="1">Leg muscle</tissue>
    </source>
</reference>
<dbReference type="InterPro" id="IPR012337">
    <property type="entry name" value="RNaseH-like_sf"/>
</dbReference>
<evidence type="ECO:0000313" key="1">
    <source>
        <dbReference type="EMBL" id="KAJ8870243.1"/>
    </source>
</evidence>
<dbReference type="SUPFAM" id="SSF53098">
    <property type="entry name" value="Ribonuclease H-like"/>
    <property type="match status" value="1"/>
</dbReference>
<proteinExistence type="predicted"/>
<evidence type="ECO:0008006" key="3">
    <source>
        <dbReference type="Google" id="ProtNLM"/>
    </source>
</evidence>
<protein>
    <recommendedName>
        <fullName evidence="3">HAT C-terminal dimerisation domain-containing protein</fullName>
    </recommendedName>
</protein>
<gene>
    <name evidence="1" type="ORF">PR048_029264</name>
</gene>
<comment type="caution">
    <text evidence="1">The sequence shown here is derived from an EMBL/GenBank/DDBJ whole genome shotgun (WGS) entry which is preliminary data.</text>
</comment>
<organism evidence="1 2">
    <name type="scientific">Dryococelus australis</name>
    <dbReference type="NCBI Taxonomy" id="614101"/>
    <lineage>
        <taxon>Eukaryota</taxon>
        <taxon>Metazoa</taxon>
        <taxon>Ecdysozoa</taxon>
        <taxon>Arthropoda</taxon>
        <taxon>Hexapoda</taxon>
        <taxon>Insecta</taxon>
        <taxon>Pterygota</taxon>
        <taxon>Neoptera</taxon>
        <taxon>Polyneoptera</taxon>
        <taxon>Phasmatodea</taxon>
        <taxon>Verophasmatodea</taxon>
        <taxon>Anareolatae</taxon>
        <taxon>Phasmatidae</taxon>
        <taxon>Eurycanthinae</taxon>
        <taxon>Dryococelus</taxon>
    </lineage>
</organism>
<name>A0ABQ9GD92_9NEOP</name>
<feature type="non-terminal residue" evidence="1">
    <location>
        <position position="232"/>
    </location>
</feature>
<accession>A0ABQ9GD92</accession>
<sequence>MIGSAKHLHKYLPGVEQAKEIEDGGSATVYFKALDVAEIAVIKCSNQFLLEHCSALVECIKKLEGSTYPDLQDTFLLVSRGSVGELTSSKISNLQPAVKQCAQDSAKAVNSSVGKLFDPRNIPNNINDSSLYQIVKIVPLLGQVQEKKFLEGYLSFQKKVEAILQEESKVLEDMNGWRRVTVTLQSAISALSITPSNVDSERAFSSSGRIWTDLHTNLTVENIEIMLSYYSK</sequence>
<evidence type="ECO:0000313" key="2">
    <source>
        <dbReference type="Proteomes" id="UP001159363"/>
    </source>
</evidence>
<dbReference type="Proteomes" id="UP001159363">
    <property type="component" value="Chromosome 12"/>
</dbReference>